<reference evidence="1" key="1">
    <citation type="journal article" date="2015" name="Nature">
        <title>Complex archaea that bridge the gap between prokaryotes and eukaryotes.</title>
        <authorList>
            <person name="Spang A."/>
            <person name="Saw J.H."/>
            <person name="Jorgensen S.L."/>
            <person name="Zaremba-Niedzwiedzka K."/>
            <person name="Martijn J."/>
            <person name="Lind A.E."/>
            <person name="van Eijk R."/>
            <person name="Schleper C."/>
            <person name="Guy L."/>
            <person name="Ettema T.J."/>
        </authorList>
    </citation>
    <scope>NUCLEOTIDE SEQUENCE</scope>
</reference>
<proteinExistence type="predicted"/>
<comment type="caution">
    <text evidence="1">The sequence shown here is derived from an EMBL/GenBank/DDBJ whole genome shotgun (WGS) entry which is preliminary data.</text>
</comment>
<sequence>MTSLSWEKIAEIKHALAQERTIICGCIIRLEELKIAETVEKMRRCDQRLKELDCELVEIIEGANNNNS</sequence>
<organism evidence="1">
    <name type="scientific">marine sediment metagenome</name>
    <dbReference type="NCBI Taxonomy" id="412755"/>
    <lineage>
        <taxon>unclassified sequences</taxon>
        <taxon>metagenomes</taxon>
        <taxon>ecological metagenomes</taxon>
    </lineage>
</organism>
<evidence type="ECO:0000313" key="1">
    <source>
        <dbReference type="EMBL" id="KKK76845.1"/>
    </source>
</evidence>
<gene>
    <name evidence="1" type="ORF">LCGC14_2859540</name>
</gene>
<protein>
    <submittedName>
        <fullName evidence="1">Uncharacterized protein</fullName>
    </submittedName>
</protein>
<dbReference type="EMBL" id="LAZR01055228">
    <property type="protein sequence ID" value="KKK76845.1"/>
    <property type="molecule type" value="Genomic_DNA"/>
</dbReference>
<accession>A0A0F8YSS9</accession>
<name>A0A0F8YSS9_9ZZZZ</name>
<dbReference type="AlphaFoldDB" id="A0A0F8YSS9"/>